<organism evidence="3 4">
    <name type="scientific">Microlunatus parietis</name>
    <dbReference type="NCBI Taxonomy" id="682979"/>
    <lineage>
        <taxon>Bacteria</taxon>
        <taxon>Bacillati</taxon>
        <taxon>Actinomycetota</taxon>
        <taxon>Actinomycetes</taxon>
        <taxon>Propionibacteriales</taxon>
        <taxon>Propionibacteriaceae</taxon>
        <taxon>Microlunatus</taxon>
    </lineage>
</organism>
<proteinExistence type="predicted"/>
<evidence type="ECO:0000313" key="3">
    <source>
        <dbReference type="EMBL" id="NYE75554.1"/>
    </source>
</evidence>
<feature type="transmembrane region" description="Helical" evidence="2">
    <location>
        <begin position="83"/>
        <end position="102"/>
    </location>
</feature>
<dbReference type="NCBIfam" id="NF038065">
    <property type="entry name" value="Pr6Pr"/>
    <property type="match status" value="1"/>
</dbReference>
<evidence type="ECO:0000313" key="4">
    <source>
        <dbReference type="Proteomes" id="UP000569914"/>
    </source>
</evidence>
<reference evidence="3 4" key="1">
    <citation type="submission" date="2020-07" db="EMBL/GenBank/DDBJ databases">
        <title>Sequencing the genomes of 1000 actinobacteria strains.</title>
        <authorList>
            <person name="Klenk H.-P."/>
        </authorList>
    </citation>
    <scope>NUCLEOTIDE SEQUENCE [LARGE SCALE GENOMIC DNA]</scope>
    <source>
        <strain evidence="3 4">DSM 22083</strain>
    </source>
</reference>
<feature type="transmembrane region" description="Helical" evidence="2">
    <location>
        <begin position="118"/>
        <end position="134"/>
    </location>
</feature>
<feature type="transmembrane region" description="Helical" evidence="2">
    <location>
        <begin position="12"/>
        <end position="30"/>
    </location>
</feature>
<feature type="region of interest" description="Disordered" evidence="1">
    <location>
        <begin position="214"/>
        <end position="236"/>
    </location>
</feature>
<comment type="caution">
    <text evidence="3">The sequence shown here is derived from an EMBL/GenBank/DDBJ whole genome shotgun (WGS) entry which is preliminary data.</text>
</comment>
<keyword evidence="2" id="KW-0472">Membrane</keyword>
<dbReference type="RefSeq" id="WP_312879643.1">
    <property type="nucleotide sequence ID" value="NZ_JACCBU010000001.1"/>
</dbReference>
<dbReference type="EMBL" id="JACCBU010000001">
    <property type="protein sequence ID" value="NYE75554.1"/>
    <property type="molecule type" value="Genomic_DNA"/>
</dbReference>
<evidence type="ECO:0000256" key="2">
    <source>
        <dbReference type="SAM" id="Phobius"/>
    </source>
</evidence>
<dbReference type="InterPro" id="IPR049713">
    <property type="entry name" value="Pr6Pr-like"/>
</dbReference>
<feature type="transmembrane region" description="Helical" evidence="2">
    <location>
        <begin position="146"/>
        <end position="169"/>
    </location>
</feature>
<gene>
    <name evidence="3" type="ORF">BKA15_006883</name>
</gene>
<feature type="transmembrane region" description="Helical" evidence="2">
    <location>
        <begin position="181"/>
        <end position="204"/>
    </location>
</feature>
<dbReference type="Proteomes" id="UP000569914">
    <property type="component" value="Unassembled WGS sequence"/>
</dbReference>
<protein>
    <submittedName>
        <fullName evidence="3">Small-conductance mechanosensitive channel</fullName>
    </submittedName>
</protein>
<dbReference type="AlphaFoldDB" id="A0A7Y9LD64"/>
<keyword evidence="2" id="KW-1133">Transmembrane helix</keyword>
<keyword evidence="4" id="KW-1185">Reference proteome</keyword>
<feature type="transmembrane region" description="Helical" evidence="2">
    <location>
        <begin position="50"/>
        <end position="71"/>
    </location>
</feature>
<name>A0A7Y9LD64_9ACTN</name>
<keyword evidence="2" id="KW-0812">Transmembrane</keyword>
<sequence length="236" mass="25300">MSVLIARIGHGITAAVGIFALVAQLVLVIQGASVLITDDPPSLPERLRRFVLYFTIQSNLLAAVAAVSLVIKPDRDGAFWRVLRLAAVIGMIITGLVHWFFLRPLLDLEGWSYATDKLLHVVAPILVLACWIAFGPRPRIDLRTGLLALIWPVAWVVLIMVQGAVSGWYPYPFLDVGSRGAGPVAIAIAGVAVAMIVTGLLTAVAERRLPAWLGPDRPRSPRTSPAAGSGPRGSRP</sequence>
<accession>A0A7Y9LD64</accession>
<evidence type="ECO:0000256" key="1">
    <source>
        <dbReference type="SAM" id="MobiDB-lite"/>
    </source>
</evidence>